<dbReference type="InterPro" id="IPR038610">
    <property type="entry name" value="FliK-like_C_sf"/>
</dbReference>
<dbReference type="InterPro" id="IPR021136">
    <property type="entry name" value="Flagellar_hook_control-like_C"/>
</dbReference>
<evidence type="ECO:0000259" key="1">
    <source>
        <dbReference type="Pfam" id="PF02120"/>
    </source>
</evidence>
<evidence type="ECO:0000313" key="3">
    <source>
        <dbReference type="Proteomes" id="UP000242498"/>
    </source>
</evidence>
<dbReference type="Pfam" id="PF02120">
    <property type="entry name" value="Flg_hook"/>
    <property type="match status" value="1"/>
</dbReference>
<feature type="domain" description="Flagellar hook-length control protein-like C-terminal" evidence="1">
    <location>
        <begin position="269"/>
        <end position="340"/>
    </location>
</feature>
<dbReference type="Proteomes" id="UP000242498">
    <property type="component" value="Chromosome I"/>
</dbReference>
<evidence type="ECO:0000313" key="2">
    <source>
        <dbReference type="EMBL" id="SNX59543.1"/>
    </source>
</evidence>
<organism evidence="2 3">
    <name type="scientific">Nitrosomonas ureae</name>
    <dbReference type="NCBI Taxonomy" id="44577"/>
    <lineage>
        <taxon>Bacteria</taxon>
        <taxon>Pseudomonadati</taxon>
        <taxon>Pseudomonadota</taxon>
        <taxon>Betaproteobacteria</taxon>
        <taxon>Nitrosomonadales</taxon>
        <taxon>Nitrosomonadaceae</taxon>
        <taxon>Nitrosomonas</taxon>
    </lineage>
</organism>
<protein>
    <submittedName>
        <fullName evidence="2">Hook-length control protein FliK</fullName>
    </submittedName>
</protein>
<sequence length="342" mass="37895">MNPIIIKTDLITPLTQIKSVSPVIPVTAILDSQDSSSKFEQGQKYQAFIEARLSNGYSKVLVNNKLLQIDLPVKFQPGSKIELVFISHQPNLKFLILDEAIIKSKENITSISTTGRFIDLLIHDTLKHASTNATQFLTSSSPLLNGTPTNSTELPGLLQKAIIQSGLFYESHQAQWINGENTLENLQQEPQSKLLLAIPELSMTKTAISASLVPEIPAHTQSMSLVQQQLNTLETGHLFWQGEVWQGQPMKWEICEQPEDKSKSGESDPAVQWRTQFHLSLPQLGDITATLLVNAQGININIETSRVDTTSLLKGNRSLLTTDMQSAGLTIKTVEVQYNDNK</sequence>
<dbReference type="RefSeq" id="WP_096292287.1">
    <property type="nucleotide sequence ID" value="NZ_LT907782.1"/>
</dbReference>
<reference evidence="2 3" key="1">
    <citation type="submission" date="2017-08" db="EMBL/GenBank/DDBJ databases">
        <authorList>
            <person name="de Groot N.N."/>
        </authorList>
    </citation>
    <scope>NUCLEOTIDE SEQUENCE [LARGE SCALE GENOMIC DNA]</scope>
    <source>
        <strain evidence="2 3">Nm15</strain>
    </source>
</reference>
<dbReference type="EMBL" id="LT907782">
    <property type="protein sequence ID" value="SNX59543.1"/>
    <property type="molecule type" value="Genomic_DNA"/>
</dbReference>
<name>A0A285BXH5_9PROT</name>
<proteinExistence type="predicted"/>
<gene>
    <name evidence="2" type="ORF">SAMN06296273_0986</name>
</gene>
<dbReference type="Gene3D" id="3.30.750.140">
    <property type="match status" value="1"/>
</dbReference>
<dbReference type="OrthoDB" id="5296742at2"/>
<dbReference type="AlphaFoldDB" id="A0A285BXH5"/>
<accession>A0A285BXH5</accession>